<keyword evidence="5" id="KW-0206">Cytoskeleton</keyword>
<evidence type="ECO:0000256" key="4">
    <source>
        <dbReference type="ARBA" id="ARBA00022490"/>
    </source>
</evidence>
<dbReference type="Proteomes" id="UP000654075">
    <property type="component" value="Unassembled WGS sequence"/>
</dbReference>
<feature type="domain" description="Inner centromere protein ARK-binding" evidence="8">
    <location>
        <begin position="94"/>
        <end position="148"/>
    </location>
</feature>
<evidence type="ECO:0000256" key="1">
    <source>
        <dbReference type="ARBA" id="ARBA00004123"/>
    </source>
</evidence>
<gene>
    <name evidence="9" type="ORF">PGLA1383_LOCUS33062</name>
</gene>
<dbReference type="Pfam" id="PF03941">
    <property type="entry name" value="INCENP_ARK-bind"/>
    <property type="match status" value="1"/>
</dbReference>
<dbReference type="AlphaFoldDB" id="A0A813FSS5"/>
<comment type="subcellular location">
    <subcellularLocation>
        <location evidence="2">Cytoplasm</location>
        <location evidence="2">Cytoskeleton</location>
        <location evidence="2">Spindle</location>
    </subcellularLocation>
    <subcellularLocation>
        <location evidence="1">Nucleus</location>
    </subcellularLocation>
</comment>
<sequence>MPMMQAAAEVPTGPEGSATELAGGPLKDLGNVSANCAELLFSPRKLPLSPTKGFGNPQKGCRSPTKGLEQWQVLRNLPLSPANPEDNYELSDQDCSEGDEAAEAQRRSKKHVPRWCENYLEVLQKQAGMDPDTIFGGRVPFAELNEIFTDDLYASVGKSRPKRARGSSGNWAKDPLRFDECSAYKRKLGQTKGWMADLENMPLANQGFLAGLAAGGRPLPTPARSGAAASSE</sequence>
<protein>
    <recommendedName>
        <fullName evidence="8">Inner centromere protein ARK-binding domain-containing protein</fullName>
    </recommendedName>
</protein>
<organism evidence="9 10">
    <name type="scientific">Polarella glacialis</name>
    <name type="common">Dinoflagellate</name>
    <dbReference type="NCBI Taxonomy" id="89957"/>
    <lineage>
        <taxon>Eukaryota</taxon>
        <taxon>Sar</taxon>
        <taxon>Alveolata</taxon>
        <taxon>Dinophyceae</taxon>
        <taxon>Suessiales</taxon>
        <taxon>Suessiaceae</taxon>
        <taxon>Polarella</taxon>
    </lineage>
</organism>
<evidence type="ECO:0000259" key="8">
    <source>
        <dbReference type="Pfam" id="PF03941"/>
    </source>
</evidence>
<feature type="region of interest" description="Disordered" evidence="7">
    <location>
        <begin position="78"/>
        <end position="108"/>
    </location>
</feature>
<dbReference type="InterPro" id="IPR005635">
    <property type="entry name" value="Inner_centromere_prot_ARK-bd"/>
</dbReference>
<dbReference type="GO" id="GO:0005819">
    <property type="term" value="C:spindle"/>
    <property type="evidence" value="ECO:0007669"/>
    <property type="project" value="UniProtKB-SubCell"/>
</dbReference>
<dbReference type="GO" id="GO:0005634">
    <property type="term" value="C:nucleus"/>
    <property type="evidence" value="ECO:0007669"/>
    <property type="project" value="UniProtKB-SubCell"/>
</dbReference>
<evidence type="ECO:0000256" key="3">
    <source>
        <dbReference type="ARBA" id="ARBA00010042"/>
    </source>
</evidence>
<evidence type="ECO:0000256" key="5">
    <source>
        <dbReference type="ARBA" id="ARBA00023212"/>
    </source>
</evidence>
<evidence type="ECO:0000313" key="10">
    <source>
        <dbReference type="Proteomes" id="UP000654075"/>
    </source>
</evidence>
<keyword evidence="10" id="KW-1185">Reference proteome</keyword>
<feature type="region of interest" description="Disordered" evidence="7">
    <location>
        <begin position="1"/>
        <end position="26"/>
    </location>
</feature>
<proteinExistence type="inferred from homology"/>
<evidence type="ECO:0000313" key="9">
    <source>
        <dbReference type="EMBL" id="CAE8615346.1"/>
    </source>
</evidence>
<reference evidence="9" key="1">
    <citation type="submission" date="2021-02" db="EMBL/GenBank/DDBJ databases">
        <authorList>
            <person name="Dougan E. K."/>
            <person name="Rhodes N."/>
            <person name="Thang M."/>
            <person name="Chan C."/>
        </authorList>
    </citation>
    <scope>NUCLEOTIDE SEQUENCE</scope>
</reference>
<name>A0A813FSS5_POLGL</name>
<evidence type="ECO:0000256" key="6">
    <source>
        <dbReference type="ARBA" id="ARBA00023242"/>
    </source>
</evidence>
<dbReference type="OrthoDB" id="436136at2759"/>
<dbReference type="EMBL" id="CAJNNV010025611">
    <property type="protein sequence ID" value="CAE8615346.1"/>
    <property type="molecule type" value="Genomic_DNA"/>
</dbReference>
<keyword evidence="6" id="KW-0539">Nucleus</keyword>
<evidence type="ECO:0000256" key="2">
    <source>
        <dbReference type="ARBA" id="ARBA00004186"/>
    </source>
</evidence>
<feature type="region of interest" description="Disordered" evidence="7">
    <location>
        <begin position="47"/>
        <end position="66"/>
    </location>
</feature>
<keyword evidence="4" id="KW-0963">Cytoplasm</keyword>
<comment type="caution">
    <text evidence="9">The sequence shown here is derived from an EMBL/GenBank/DDBJ whole genome shotgun (WGS) entry which is preliminary data.</text>
</comment>
<accession>A0A813FSS5</accession>
<evidence type="ECO:0000256" key="7">
    <source>
        <dbReference type="SAM" id="MobiDB-lite"/>
    </source>
</evidence>
<feature type="compositionally biased region" description="Acidic residues" evidence="7">
    <location>
        <begin position="86"/>
        <end position="102"/>
    </location>
</feature>
<comment type="similarity">
    <text evidence="3">Belongs to the INCENP family.</text>
</comment>